<name>A0A3Q7HZ97_SOLLC</name>
<dbReference type="PaxDb" id="4081-Solyc09g009740.1.1"/>
<dbReference type="Proteomes" id="UP000004994">
    <property type="component" value="Chromosome 9"/>
</dbReference>
<accession>A0A3Q7HZ97</accession>
<dbReference type="AlphaFoldDB" id="A0A3Q7HZ97"/>
<protein>
    <submittedName>
        <fullName evidence="1">Uncharacterized protein</fullName>
    </submittedName>
</protein>
<keyword evidence="2" id="KW-1185">Reference proteome</keyword>
<dbReference type="Gramene" id="Solyc09g009740.1.1">
    <property type="protein sequence ID" value="Solyc09g009740.1.1.1"/>
    <property type="gene ID" value="Solyc09g009740.1"/>
</dbReference>
<proteinExistence type="predicted"/>
<dbReference type="InParanoid" id="A0A3Q7HZ97"/>
<reference evidence="1" key="1">
    <citation type="journal article" date="2012" name="Nature">
        <title>The tomato genome sequence provides insights into fleshy fruit evolution.</title>
        <authorList>
            <consortium name="Tomato Genome Consortium"/>
        </authorList>
    </citation>
    <scope>NUCLEOTIDE SEQUENCE [LARGE SCALE GENOMIC DNA]</scope>
    <source>
        <strain evidence="1">cv. Heinz 1706</strain>
    </source>
</reference>
<dbReference type="EnsemblPlants" id="Solyc09g009740.1.1">
    <property type="protein sequence ID" value="Solyc09g009740.1.1.1"/>
    <property type="gene ID" value="Solyc09g009740.1"/>
</dbReference>
<reference evidence="1" key="2">
    <citation type="submission" date="2019-01" db="UniProtKB">
        <authorList>
            <consortium name="EnsemblPlants"/>
        </authorList>
    </citation>
    <scope>IDENTIFICATION</scope>
    <source>
        <strain evidence="1">cv. Heinz 1706</strain>
    </source>
</reference>
<evidence type="ECO:0000313" key="1">
    <source>
        <dbReference type="EnsemblPlants" id="Solyc09g009740.1.1.1"/>
    </source>
</evidence>
<sequence length="66" mass="7755">MANRMHRQGLYRCPRKILAFFTSESGSPKKWCAIAHENRRNEAYARFGLRLTLQIGRKNRDGQLYA</sequence>
<organism evidence="1">
    <name type="scientific">Solanum lycopersicum</name>
    <name type="common">Tomato</name>
    <name type="synonym">Lycopersicon esculentum</name>
    <dbReference type="NCBI Taxonomy" id="4081"/>
    <lineage>
        <taxon>Eukaryota</taxon>
        <taxon>Viridiplantae</taxon>
        <taxon>Streptophyta</taxon>
        <taxon>Embryophyta</taxon>
        <taxon>Tracheophyta</taxon>
        <taxon>Spermatophyta</taxon>
        <taxon>Magnoliopsida</taxon>
        <taxon>eudicotyledons</taxon>
        <taxon>Gunneridae</taxon>
        <taxon>Pentapetalae</taxon>
        <taxon>asterids</taxon>
        <taxon>lamiids</taxon>
        <taxon>Solanales</taxon>
        <taxon>Solanaceae</taxon>
        <taxon>Solanoideae</taxon>
        <taxon>Solaneae</taxon>
        <taxon>Solanum</taxon>
        <taxon>Solanum subgen. Lycopersicon</taxon>
    </lineage>
</organism>
<evidence type="ECO:0000313" key="2">
    <source>
        <dbReference type="Proteomes" id="UP000004994"/>
    </source>
</evidence>